<keyword evidence="6 8" id="KW-0732">Signal</keyword>
<reference evidence="10 11" key="1">
    <citation type="submission" date="2017-04" db="EMBL/GenBank/DDBJ databases">
        <title>Genome sequencing of [Candida] sorbophila.</title>
        <authorList>
            <person name="Ahn J.O."/>
        </authorList>
    </citation>
    <scope>NUCLEOTIDE SEQUENCE [LARGE SCALE GENOMIC DNA]</scope>
    <source>
        <strain evidence="10 11">DS02</strain>
    </source>
</reference>
<dbReference type="PANTHER" id="PTHR11306">
    <property type="entry name" value="NIEMANN PICK TYPE C2 PROTEIN NPC2-RELATED"/>
    <property type="match status" value="1"/>
</dbReference>
<feature type="chain" id="PRO_5015678635" description="Phosphatidylglycerol/phosphatidylinositol transfer protein" evidence="8">
    <location>
        <begin position="19"/>
        <end position="166"/>
    </location>
</feature>
<dbReference type="RefSeq" id="XP_024664261.1">
    <property type="nucleotide sequence ID" value="XM_024808493.1"/>
</dbReference>
<dbReference type="PANTHER" id="PTHR11306:SF0">
    <property type="entry name" value="PHOSPHATIDYLGLYCEROL_PHOSPHATIDYLINOSITOL TRANSFER PROTEIN"/>
    <property type="match status" value="1"/>
</dbReference>
<comment type="caution">
    <text evidence="10">The sequence shown here is derived from an EMBL/GenBank/DDBJ whole genome shotgun (WGS) entry which is preliminary data.</text>
</comment>
<name>A0A2T0FH57_9ASCO</name>
<gene>
    <name evidence="10" type="ORF">B9G98_01936</name>
</gene>
<dbReference type="SUPFAM" id="SSF81296">
    <property type="entry name" value="E set domains"/>
    <property type="match status" value="1"/>
</dbReference>
<organism evidence="10 11">
    <name type="scientific">Wickerhamiella sorbophila</name>
    <dbReference type="NCBI Taxonomy" id="45607"/>
    <lineage>
        <taxon>Eukaryota</taxon>
        <taxon>Fungi</taxon>
        <taxon>Dikarya</taxon>
        <taxon>Ascomycota</taxon>
        <taxon>Saccharomycotina</taxon>
        <taxon>Dipodascomycetes</taxon>
        <taxon>Dipodascales</taxon>
        <taxon>Trichomonascaceae</taxon>
        <taxon>Wickerhamiella</taxon>
    </lineage>
</organism>
<dbReference type="InterPro" id="IPR003172">
    <property type="entry name" value="ML_dom"/>
</dbReference>
<evidence type="ECO:0000259" key="9">
    <source>
        <dbReference type="SMART" id="SM00737"/>
    </source>
</evidence>
<keyword evidence="5" id="KW-0813">Transport</keyword>
<feature type="domain" description="MD-2-related lipid-recognition" evidence="9">
    <location>
        <begin position="41"/>
        <end position="162"/>
    </location>
</feature>
<dbReference type="SMART" id="SM00737">
    <property type="entry name" value="ML"/>
    <property type="match status" value="1"/>
</dbReference>
<evidence type="ECO:0000256" key="2">
    <source>
        <dbReference type="ARBA" id="ARBA00006370"/>
    </source>
</evidence>
<evidence type="ECO:0000256" key="3">
    <source>
        <dbReference type="ARBA" id="ARBA00011245"/>
    </source>
</evidence>
<dbReference type="Gene3D" id="2.60.40.770">
    <property type="match status" value="1"/>
</dbReference>
<dbReference type="Pfam" id="PF02221">
    <property type="entry name" value="E1_DerP2_DerF2"/>
    <property type="match status" value="1"/>
</dbReference>
<protein>
    <recommendedName>
        <fullName evidence="4">Phosphatidylglycerol/phosphatidylinositol transfer protein</fullName>
    </recommendedName>
</protein>
<evidence type="ECO:0000313" key="11">
    <source>
        <dbReference type="Proteomes" id="UP000238350"/>
    </source>
</evidence>
<sequence>MITRVLATTALLAARVLAQDEQVFNIVIEQDNREIPGDSPIELCMASDEQLLDIESIVLDPNPPEPGVNLTISAKGTLNSPVVEGSYVDIVVNYGFIQLIRQRYDLCEVLGKVELECPLDKGYLELTREVAIPEAIPPGLYSVSAQAFTDEDELLTCLQGEVTFDM</sequence>
<evidence type="ECO:0000256" key="8">
    <source>
        <dbReference type="SAM" id="SignalP"/>
    </source>
</evidence>
<dbReference type="GO" id="GO:0032366">
    <property type="term" value="P:intracellular sterol transport"/>
    <property type="evidence" value="ECO:0007669"/>
    <property type="project" value="InterPro"/>
</dbReference>
<dbReference type="OrthoDB" id="6409159at2759"/>
<comment type="subunit">
    <text evidence="3">Monomer.</text>
</comment>
<comment type="similarity">
    <text evidence="2">Belongs to the NPC2 family.</text>
</comment>
<dbReference type="AlphaFoldDB" id="A0A2T0FH57"/>
<dbReference type="InterPro" id="IPR014756">
    <property type="entry name" value="Ig_E-set"/>
</dbReference>
<dbReference type="GeneID" id="36515684"/>
<dbReference type="GO" id="GO:0032934">
    <property type="term" value="F:sterol binding"/>
    <property type="evidence" value="ECO:0007669"/>
    <property type="project" value="InterPro"/>
</dbReference>
<evidence type="ECO:0000256" key="4">
    <source>
        <dbReference type="ARBA" id="ARBA00016056"/>
    </source>
</evidence>
<evidence type="ECO:0000256" key="6">
    <source>
        <dbReference type="ARBA" id="ARBA00022729"/>
    </source>
</evidence>
<accession>A0A2T0FH57</accession>
<keyword evidence="7" id="KW-0445">Lipid transport</keyword>
<keyword evidence="11" id="KW-1185">Reference proteome</keyword>
<dbReference type="InterPro" id="IPR033917">
    <property type="entry name" value="ML_PG-PI_TP"/>
</dbReference>
<dbReference type="InterPro" id="IPR039670">
    <property type="entry name" value="NPC2-like"/>
</dbReference>
<evidence type="ECO:0000256" key="5">
    <source>
        <dbReference type="ARBA" id="ARBA00022448"/>
    </source>
</evidence>
<feature type="signal peptide" evidence="8">
    <location>
        <begin position="1"/>
        <end position="18"/>
    </location>
</feature>
<evidence type="ECO:0000256" key="7">
    <source>
        <dbReference type="ARBA" id="ARBA00023055"/>
    </source>
</evidence>
<comment type="function">
    <text evidence="1">Catalyzes the intermembrane transfer of phosphatidylglycerol and phosphatidylinositol.</text>
</comment>
<evidence type="ECO:0000313" key="10">
    <source>
        <dbReference type="EMBL" id="PRT54316.1"/>
    </source>
</evidence>
<dbReference type="EMBL" id="NDIQ01000021">
    <property type="protein sequence ID" value="PRT54316.1"/>
    <property type="molecule type" value="Genomic_DNA"/>
</dbReference>
<dbReference type="CDD" id="cd00917">
    <property type="entry name" value="PG-PI_TP"/>
    <property type="match status" value="1"/>
</dbReference>
<dbReference type="Proteomes" id="UP000238350">
    <property type="component" value="Unassembled WGS sequence"/>
</dbReference>
<proteinExistence type="inferred from homology"/>
<evidence type="ECO:0000256" key="1">
    <source>
        <dbReference type="ARBA" id="ARBA00002053"/>
    </source>
</evidence>